<sequence>MADNVKTAIVTGGCSGIGLGLVRHLLSAPDDQQWRVVLADIRPEAYAAISSSLDPSRHMFIHTDVGSWDSQAALFRRAYDYGGGKIDFFAANAGTAEREHITLGNPLHPEDVDGEPTQPNMLCTQVNQIAVFYGLKLFVHYTRRTAKRLKSDSAAAGATSNDNDNDNSNSNSNSGGGTFTPKMVITSSCSALYPFPVAPEYCKSVSSLLKSLLRSNVVVVNPPQYHQVYVGIYYTAQVTAANEALSIRPGATKHAVLALTRSLGPLLHATDGIGLNCIMPAYVATNLTPQEVTDLWPQEWITPIETMLRAYDELTSPTGAVRDDGKSDGANGTVKTGQSVECVVDKLFYRQPVAYADESQRFLIEQAVDMNGVWWQGMRARMESQIKQGRDGGMVYQAGEGA</sequence>
<dbReference type="RefSeq" id="XP_008731265.1">
    <property type="nucleotide sequence ID" value="XM_008733043.1"/>
</dbReference>
<feature type="region of interest" description="Disordered" evidence="3">
    <location>
        <begin position="150"/>
        <end position="176"/>
    </location>
</feature>
<dbReference type="EMBL" id="KB822709">
    <property type="protein sequence ID" value="ETI19723.1"/>
    <property type="molecule type" value="Genomic_DNA"/>
</dbReference>
<feature type="compositionally biased region" description="Low complexity" evidence="3">
    <location>
        <begin position="152"/>
        <end position="173"/>
    </location>
</feature>
<dbReference type="OrthoDB" id="5371740at2759"/>
<dbReference type="PANTHER" id="PTHR43180:SF33">
    <property type="entry name" value="15-HYDROXYPROSTAGLANDIN DEHYDROGENASE [NAD(+)]-LIKE"/>
    <property type="match status" value="1"/>
</dbReference>
<evidence type="ECO:0000313" key="5">
    <source>
        <dbReference type="Proteomes" id="UP000030678"/>
    </source>
</evidence>
<reference evidence="4 5" key="1">
    <citation type="submission" date="2013-03" db="EMBL/GenBank/DDBJ databases">
        <title>The Genome Sequence of Cladophialophora carrionii CBS 160.54.</title>
        <authorList>
            <consortium name="The Broad Institute Genomics Platform"/>
            <person name="Cuomo C."/>
            <person name="de Hoog S."/>
            <person name="Gorbushina A."/>
            <person name="Walker B."/>
            <person name="Young S.K."/>
            <person name="Zeng Q."/>
            <person name="Gargeya S."/>
            <person name="Fitzgerald M."/>
            <person name="Haas B."/>
            <person name="Abouelleil A."/>
            <person name="Allen A.W."/>
            <person name="Alvarado L."/>
            <person name="Arachchi H.M."/>
            <person name="Berlin A.M."/>
            <person name="Chapman S.B."/>
            <person name="Gainer-Dewar J."/>
            <person name="Goldberg J."/>
            <person name="Griggs A."/>
            <person name="Gujja S."/>
            <person name="Hansen M."/>
            <person name="Howarth C."/>
            <person name="Imamovic A."/>
            <person name="Ireland A."/>
            <person name="Larimer J."/>
            <person name="McCowan C."/>
            <person name="Murphy C."/>
            <person name="Pearson M."/>
            <person name="Poon T.W."/>
            <person name="Priest M."/>
            <person name="Roberts A."/>
            <person name="Saif S."/>
            <person name="Shea T."/>
            <person name="Sisk P."/>
            <person name="Sykes S."/>
            <person name="Wortman J."/>
            <person name="Nusbaum C."/>
            <person name="Birren B."/>
        </authorList>
    </citation>
    <scope>NUCLEOTIDE SEQUENCE [LARGE SCALE GENOMIC DNA]</scope>
    <source>
        <strain evidence="4 5">CBS 160.54</strain>
    </source>
</reference>
<dbReference type="GO" id="GO:0016491">
    <property type="term" value="F:oxidoreductase activity"/>
    <property type="evidence" value="ECO:0007669"/>
    <property type="project" value="UniProtKB-KW"/>
</dbReference>
<dbReference type="GeneID" id="19987229"/>
<keyword evidence="2" id="KW-0560">Oxidoreductase</keyword>
<proteinExistence type="inferred from homology"/>
<dbReference type="VEuPathDB" id="FungiDB:G647_08736"/>
<dbReference type="InterPro" id="IPR002347">
    <property type="entry name" value="SDR_fam"/>
</dbReference>
<dbReference type="Pfam" id="PF00106">
    <property type="entry name" value="adh_short"/>
    <property type="match status" value="1"/>
</dbReference>
<evidence type="ECO:0000256" key="1">
    <source>
        <dbReference type="ARBA" id="ARBA00006484"/>
    </source>
</evidence>
<organism evidence="4 5">
    <name type="scientific">Cladophialophora carrionii CBS 160.54</name>
    <dbReference type="NCBI Taxonomy" id="1279043"/>
    <lineage>
        <taxon>Eukaryota</taxon>
        <taxon>Fungi</taxon>
        <taxon>Dikarya</taxon>
        <taxon>Ascomycota</taxon>
        <taxon>Pezizomycotina</taxon>
        <taxon>Eurotiomycetes</taxon>
        <taxon>Chaetothyriomycetidae</taxon>
        <taxon>Chaetothyriales</taxon>
        <taxon>Herpotrichiellaceae</taxon>
        <taxon>Cladophialophora</taxon>
    </lineage>
</organism>
<accession>V9D0A6</accession>
<dbReference type="AlphaFoldDB" id="V9D0A6"/>
<dbReference type="Proteomes" id="UP000030678">
    <property type="component" value="Unassembled WGS sequence"/>
</dbReference>
<dbReference type="HOGENOM" id="CLU_010194_13_0_1"/>
<dbReference type="PRINTS" id="PR00081">
    <property type="entry name" value="GDHRDH"/>
</dbReference>
<dbReference type="Gene3D" id="3.40.50.720">
    <property type="entry name" value="NAD(P)-binding Rossmann-like Domain"/>
    <property type="match status" value="1"/>
</dbReference>
<name>V9D0A6_9EURO</name>
<comment type="similarity">
    <text evidence="1">Belongs to the short-chain dehydrogenases/reductases (SDR) family.</text>
</comment>
<gene>
    <name evidence="4" type="ORF">G647_08736</name>
</gene>
<dbReference type="PANTHER" id="PTHR43180">
    <property type="entry name" value="3-OXOACYL-(ACYL-CARRIER-PROTEIN) REDUCTASE (AFU_ORTHOLOGUE AFUA_6G11210)"/>
    <property type="match status" value="1"/>
</dbReference>
<dbReference type="InterPro" id="IPR036291">
    <property type="entry name" value="NAD(P)-bd_dom_sf"/>
</dbReference>
<protein>
    <submittedName>
        <fullName evidence="4">Uncharacterized protein</fullName>
    </submittedName>
</protein>
<dbReference type="SUPFAM" id="SSF51735">
    <property type="entry name" value="NAD(P)-binding Rossmann-fold domains"/>
    <property type="match status" value="1"/>
</dbReference>
<evidence type="ECO:0000256" key="2">
    <source>
        <dbReference type="ARBA" id="ARBA00023002"/>
    </source>
</evidence>
<evidence type="ECO:0000256" key="3">
    <source>
        <dbReference type="SAM" id="MobiDB-lite"/>
    </source>
</evidence>
<evidence type="ECO:0000313" key="4">
    <source>
        <dbReference type="EMBL" id="ETI19723.1"/>
    </source>
</evidence>